<dbReference type="RefSeq" id="WP_345684299.1">
    <property type="nucleotide sequence ID" value="NZ_BAABRO010000005.1"/>
</dbReference>
<evidence type="ECO:0000313" key="1">
    <source>
        <dbReference type="EMBL" id="GAA5507439.1"/>
    </source>
</evidence>
<comment type="caution">
    <text evidence="1">The sequence shown here is derived from an EMBL/GenBank/DDBJ whole genome shotgun (WGS) entry which is preliminary data.</text>
</comment>
<proteinExistence type="predicted"/>
<dbReference type="Proteomes" id="UP001416858">
    <property type="component" value="Unassembled WGS sequence"/>
</dbReference>
<gene>
    <name evidence="1" type="ORF">Rcae01_02895</name>
</gene>
<keyword evidence="2" id="KW-1185">Reference proteome</keyword>
<evidence type="ECO:0008006" key="3">
    <source>
        <dbReference type="Google" id="ProtNLM"/>
    </source>
</evidence>
<sequence>MTKKTTTTSVADRVQNSLYRYGFETISAIDLGDQTVELRGLTESANDLAIAVAIARTVPGVVRVAYQREGH</sequence>
<name>A0ABP9VQK3_9BACT</name>
<protein>
    <recommendedName>
        <fullName evidence="3">BON domain-containing protein</fullName>
    </recommendedName>
</protein>
<reference evidence="1 2" key="1">
    <citation type="submission" date="2024-02" db="EMBL/GenBank/DDBJ databases">
        <title>Rhodopirellula caenicola NBRC 110016.</title>
        <authorList>
            <person name="Ichikawa N."/>
            <person name="Katano-Makiyama Y."/>
            <person name="Hidaka K."/>
        </authorList>
    </citation>
    <scope>NUCLEOTIDE SEQUENCE [LARGE SCALE GENOMIC DNA]</scope>
    <source>
        <strain evidence="1 2">NBRC 110016</strain>
    </source>
</reference>
<accession>A0ABP9VQK3</accession>
<organism evidence="1 2">
    <name type="scientific">Novipirellula caenicola</name>
    <dbReference type="NCBI Taxonomy" id="1536901"/>
    <lineage>
        <taxon>Bacteria</taxon>
        <taxon>Pseudomonadati</taxon>
        <taxon>Planctomycetota</taxon>
        <taxon>Planctomycetia</taxon>
        <taxon>Pirellulales</taxon>
        <taxon>Pirellulaceae</taxon>
        <taxon>Novipirellula</taxon>
    </lineage>
</organism>
<evidence type="ECO:0000313" key="2">
    <source>
        <dbReference type="Proteomes" id="UP001416858"/>
    </source>
</evidence>
<dbReference type="EMBL" id="BAABRO010000005">
    <property type="protein sequence ID" value="GAA5507439.1"/>
    <property type="molecule type" value="Genomic_DNA"/>
</dbReference>